<evidence type="ECO:0000256" key="4">
    <source>
        <dbReference type="ARBA" id="ARBA00023239"/>
    </source>
</evidence>
<dbReference type="EMBL" id="JAEUAO010000004">
    <property type="protein sequence ID" value="MBW9065350.1"/>
    <property type="molecule type" value="Genomic_DNA"/>
</dbReference>
<keyword evidence="2" id="KW-0210">Decarboxylase</keyword>
<dbReference type="CDD" id="cd05230">
    <property type="entry name" value="UGD_SDR_e"/>
    <property type="match status" value="1"/>
</dbReference>
<dbReference type="Gene3D" id="3.40.50.720">
    <property type="entry name" value="NAD(P)-binding Rossmann-like Domain"/>
    <property type="match status" value="1"/>
</dbReference>
<keyword evidence="4" id="KW-0456">Lyase</keyword>
<evidence type="ECO:0000259" key="5">
    <source>
        <dbReference type="Pfam" id="PF01370"/>
    </source>
</evidence>
<dbReference type="InterPro" id="IPR001509">
    <property type="entry name" value="Epimerase_deHydtase"/>
</dbReference>
<organism evidence="6 7">
    <name type="scientific">Rhizobium herbae</name>
    <dbReference type="NCBI Taxonomy" id="508661"/>
    <lineage>
        <taxon>Bacteria</taxon>
        <taxon>Pseudomonadati</taxon>
        <taxon>Pseudomonadota</taxon>
        <taxon>Alphaproteobacteria</taxon>
        <taxon>Hyphomicrobiales</taxon>
        <taxon>Rhizobiaceae</taxon>
        <taxon>Rhizobium/Agrobacterium group</taxon>
        <taxon>Rhizobium</taxon>
    </lineage>
</organism>
<proteinExistence type="predicted"/>
<evidence type="ECO:0000256" key="2">
    <source>
        <dbReference type="ARBA" id="ARBA00022793"/>
    </source>
</evidence>
<dbReference type="SUPFAM" id="SSF51735">
    <property type="entry name" value="NAD(P)-binding Rossmann-fold domains"/>
    <property type="match status" value="1"/>
</dbReference>
<sequence length="312" mass="34370">MAGGAGFLGSHLCESLLAADYDVICADDLSTGRIENVKHLLDLPHFTFRRHDIRSPLNVKVDAIFNFASPASPPAYQADPIGTLFTNIVGARNLLELARRRDATIIQASTSEVYGDPLVSPQREDYLGNVNTTGPRACYDEGKRCAETQFFDFHRLYGLKIKVARIFNTYGPRMRPDDGRVVSNFIVQALRNAPITIYGSGLQTRSFCHVDDLVGGFMKLFHSSPDITGPINLGNPAELTVIDLAHRIVRLANSKSPIVHMLAAVDDPKQRRPDISRAAGQLGWRPNIDIDDGLLATIDHFDQVLRHAAANN</sequence>
<evidence type="ECO:0000313" key="6">
    <source>
        <dbReference type="EMBL" id="MBW9065350.1"/>
    </source>
</evidence>
<keyword evidence="3" id="KW-0520">NAD</keyword>
<reference evidence="6 7" key="1">
    <citation type="journal article" date="2021" name="MBio">
        <title>Poor Competitiveness of Bradyrhizobium in Pigeon Pea Root Colonization in Indian Soils.</title>
        <authorList>
            <person name="Chalasani D."/>
            <person name="Basu A."/>
            <person name="Pullabhotla S.V.S.R.N."/>
            <person name="Jorrin B."/>
            <person name="Neal A.L."/>
            <person name="Poole P.S."/>
            <person name="Podile A.R."/>
            <person name="Tkacz A."/>
        </authorList>
    </citation>
    <scope>NUCLEOTIDE SEQUENCE [LARGE SCALE GENOMIC DNA]</scope>
    <source>
        <strain evidence="6 7">HU44</strain>
    </source>
</reference>
<dbReference type="PANTHER" id="PTHR43078:SF6">
    <property type="entry name" value="UDP-GLUCURONIC ACID DECARBOXYLASE 1"/>
    <property type="match status" value="1"/>
</dbReference>
<dbReference type="InterPro" id="IPR044516">
    <property type="entry name" value="UXS-like"/>
</dbReference>
<dbReference type="Pfam" id="PF01370">
    <property type="entry name" value="Epimerase"/>
    <property type="match status" value="1"/>
</dbReference>
<name>A0ABS7HE00_9HYPH</name>
<dbReference type="PANTHER" id="PTHR43078">
    <property type="entry name" value="UDP-GLUCURONIC ACID DECARBOXYLASE-RELATED"/>
    <property type="match status" value="1"/>
</dbReference>
<evidence type="ECO:0000313" key="7">
    <source>
        <dbReference type="Proteomes" id="UP000757604"/>
    </source>
</evidence>
<dbReference type="Proteomes" id="UP000757604">
    <property type="component" value="Unassembled WGS sequence"/>
</dbReference>
<comment type="cofactor">
    <cofactor evidence="1">
        <name>NAD(+)</name>
        <dbReference type="ChEBI" id="CHEBI:57540"/>
    </cofactor>
</comment>
<keyword evidence="7" id="KW-1185">Reference proteome</keyword>
<accession>A0ABS7HE00</accession>
<protein>
    <submittedName>
        <fullName evidence="6">SDR family oxidoreductase</fullName>
    </submittedName>
</protein>
<comment type="caution">
    <text evidence="6">The sequence shown here is derived from an EMBL/GenBank/DDBJ whole genome shotgun (WGS) entry which is preliminary data.</text>
</comment>
<evidence type="ECO:0000256" key="1">
    <source>
        <dbReference type="ARBA" id="ARBA00001911"/>
    </source>
</evidence>
<evidence type="ECO:0000256" key="3">
    <source>
        <dbReference type="ARBA" id="ARBA00023027"/>
    </source>
</evidence>
<gene>
    <name evidence="6" type="ORF">JNB71_18765</name>
</gene>
<dbReference type="InterPro" id="IPR036291">
    <property type="entry name" value="NAD(P)-bd_dom_sf"/>
</dbReference>
<feature type="domain" description="NAD-dependent epimerase/dehydratase" evidence="5">
    <location>
        <begin position="2"/>
        <end position="223"/>
    </location>
</feature>